<organism evidence="3 4">
    <name type="scientific">Salmonella phage SAP012</name>
    <dbReference type="NCBI Taxonomy" id="2742114"/>
    <lineage>
        <taxon>Viruses</taxon>
        <taxon>Duplodnaviria</taxon>
        <taxon>Heunggongvirae</taxon>
        <taxon>Uroviricota</taxon>
        <taxon>Caudoviricetes</taxon>
        <taxon>Casjensviridae</taxon>
        <taxon>Zhonglingvirus</taxon>
        <taxon>Zhonglingvirus SAP012</taxon>
    </lineage>
</organism>
<sequence>MPKRKVLQTVIVHRDGQRIRPLVGAIFDFTADEVASINAINSDALGKPVMEVDVENEDARQKAEADAKAAADTKATADKKNGNKASAKKAAEDDEV</sequence>
<evidence type="ECO:0000313" key="4">
    <source>
        <dbReference type="Proteomes" id="UP000505247"/>
    </source>
</evidence>
<evidence type="ECO:0000256" key="1">
    <source>
        <dbReference type="SAM" id="MobiDB-lite"/>
    </source>
</evidence>
<feature type="region of interest" description="Disordered" evidence="1">
    <location>
        <begin position="55"/>
        <end position="96"/>
    </location>
</feature>
<proteinExistence type="predicted"/>
<feature type="compositionally biased region" description="Basic and acidic residues" evidence="1">
    <location>
        <begin position="57"/>
        <end position="81"/>
    </location>
</feature>
<feature type="domain" description="DUF7443" evidence="2">
    <location>
        <begin position="1"/>
        <end position="52"/>
    </location>
</feature>
<dbReference type="Pfam" id="PF24227">
    <property type="entry name" value="DUF7443"/>
    <property type="match status" value="1"/>
</dbReference>
<dbReference type="Proteomes" id="UP000505247">
    <property type="component" value="Segment"/>
</dbReference>
<evidence type="ECO:0000259" key="2">
    <source>
        <dbReference type="Pfam" id="PF24227"/>
    </source>
</evidence>
<keyword evidence="4" id="KW-1185">Reference proteome</keyword>
<dbReference type="EMBL" id="LC553736">
    <property type="protein sequence ID" value="BCG45218.1"/>
    <property type="molecule type" value="Genomic_DNA"/>
</dbReference>
<dbReference type="GeneID" id="62682407"/>
<protein>
    <recommendedName>
        <fullName evidence="2">DUF7443 domain-containing protein</fullName>
    </recommendedName>
</protein>
<reference evidence="3 4" key="1">
    <citation type="submission" date="2020-06" db="EMBL/GenBank/DDBJ databases">
        <title>Complete Genome Sequence of Salmonella phage SAP012.</title>
        <authorList>
            <person name="Shahin K."/>
            <person name="Soleimani-Delfan A."/>
            <person name="Barazandeh M."/>
            <person name="Komijani Majid."/>
            <person name="Bao H."/>
            <person name="Zhang L."/>
            <person name="Wang R."/>
        </authorList>
    </citation>
    <scope>NUCLEOTIDE SEQUENCE [LARGE SCALE GENOMIC DNA]</scope>
</reference>
<evidence type="ECO:0000313" key="3">
    <source>
        <dbReference type="EMBL" id="BCG45218.1"/>
    </source>
</evidence>
<name>A0A6J4EFD8_9CAUD</name>
<dbReference type="KEGG" id="vg:62682407"/>
<dbReference type="RefSeq" id="YP_009999775.1">
    <property type="nucleotide sequence ID" value="NC_053008.1"/>
</dbReference>
<accession>A0A6J4EFD8</accession>
<dbReference type="InterPro" id="IPR055866">
    <property type="entry name" value="DUF7443"/>
</dbReference>